<gene>
    <name evidence="2" type="ORF">AX018_102435</name>
</gene>
<dbReference type="EMBL" id="QLTA01000024">
    <property type="protein sequence ID" value="RAR79993.1"/>
    <property type="molecule type" value="Genomic_DNA"/>
</dbReference>
<dbReference type="AlphaFoldDB" id="A0A328Z3I2"/>
<accession>A0A328Z3I2</accession>
<dbReference type="Gene3D" id="3.90.25.10">
    <property type="entry name" value="UDP-galactose 4-epimerase, domain 1"/>
    <property type="match status" value="1"/>
</dbReference>
<dbReference type="Pfam" id="PF16363">
    <property type="entry name" value="GDP_Man_Dehyd"/>
    <property type="match status" value="1"/>
</dbReference>
<dbReference type="Proteomes" id="UP000248856">
    <property type="component" value="Unassembled WGS sequence"/>
</dbReference>
<dbReference type="InterPro" id="IPR036291">
    <property type="entry name" value="NAD(P)-bd_dom_sf"/>
</dbReference>
<dbReference type="InterPro" id="IPR016040">
    <property type="entry name" value="NAD(P)-bd_dom"/>
</dbReference>
<dbReference type="CDD" id="cd05252">
    <property type="entry name" value="CDP_GD_SDR_e"/>
    <property type="match status" value="1"/>
</dbReference>
<name>A0A328Z3I2_9BURK</name>
<dbReference type="PANTHER" id="PTHR43000">
    <property type="entry name" value="DTDP-D-GLUCOSE 4,6-DEHYDRATASE-RELATED"/>
    <property type="match status" value="1"/>
</dbReference>
<evidence type="ECO:0000259" key="1">
    <source>
        <dbReference type="Pfam" id="PF16363"/>
    </source>
</evidence>
<reference evidence="2 3" key="1">
    <citation type="submission" date="2018-06" db="EMBL/GenBank/DDBJ databases">
        <title>Genomic Encyclopedia of Archaeal and Bacterial Type Strains, Phase II (KMG-II): from individual species to whole genera.</title>
        <authorList>
            <person name="Goeker M."/>
        </authorList>
    </citation>
    <scope>NUCLEOTIDE SEQUENCE [LARGE SCALE GENOMIC DNA]</scope>
    <source>
        <strain evidence="2 3">CFPB 3232</strain>
    </source>
</reference>
<protein>
    <submittedName>
        <fullName evidence="2">CDP-glucose 4,6-dehydratase</fullName>
    </submittedName>
</protein>
<comment type="caution">
    <text evidence="2">The sequence shown here is derived from an EMBL/GenBank/DDBJ whole genome shotgun (WGS) entry which is preliminary data.</text>
</comment>
<dbReference type="SUPFAM" id="SSF51735">
    <property type="entry name" value="NAD(P)-binding Rossmann-fold domains"/>
    <property type="match status" value="1"/>
</dbReference>
<evidence type="ECO:0000313" key="2">
    <source>
        <dbReference type="EMBL" id="RAR79993.1"/>
    </source>
</evidence>
<feature type="domain" description="NAD(P)-binding" evidence="1">
    <location>
        <begin position="31"/>
        <end position="345"/>
    </location>
</feature>
<dbReference type="NCBIfam" id="TIGR02622">
    <property type="entry name" value="CDP_4_6_dhtase"/>
    <property type="match status" value="1"/>
</dbReference>
<sequence length="376" mass="40643">MAGGLGALEVMVNADDAMPRARFWAGRRVFLTGHTGFKGTWLSIWLQRMGAEVTGYALAPDSTPAMFALARAAEGMTSLIGDVRDAAQLAGALQAAAPEVVIHMAAQPLVRQSYADPVGTYSTNVMGTVHLLEAVRRSPSVRAVVVVTSDKCYENREWLWGYREEDALGGFDPYSNSKACTELVAGSYRDSFFPPEKYGSHGVAMASARAGNVIGGGDWSSDRLIPDFLRAASQGGPLELRNPDAIRPWQHVLEPLAGYLQLAQRLVEQGVAVSGAWNFGPSEQDARSVGDVVRQLAASWPEPVDCRFAADAGGPHEARMLRLDSSKARALLGWTPRWTLAQTLSSIVGWHAAHRRGEDMRKMTEAQIESYCAAAL</sequence>
<dbReference type="InterPro" id="IPR013445">
    <property type="entry name" value="CDP_4_6_deHydtase"/>
</dbReference>
<dbReference type="Gene3D" id="3.40.50.720">
    <property type="entry name" value="NAD(P)-binding Rossmann-like Domain"/>
    <property type="match status" value="1"/>
</dbReference>
<proteinExistence type="predicted"/>
<evidence type="ECO:0000313" key="3">
    <source>
        <dbReference type="Proteomes" id="UP000248856"/>
    </source>
</evidence>
<keyword evidence="3" id="KW-1185">Reference proteome</keyword>
<organism evidence="2 3">
    <name type="scientific">Paracidovorax anthurii</name>
    <dbReference type="NCBI Taxonomy" id="78229"/>
    <lineage>
        <taxon>Bacteria</taxon>
        <taxon>Pseudomonadati</taxon>
        <taxon>Pseudomonadota</taxon>
        <taxon>Betaproteobacteria</taxon>
        <taxon>Burkholderiales</taxon>
        <taxon>Comamonadaceae</taxon>
        <taxon>Paracidovorax</taxon>
    </lineage>
</organism>